<dbReference type="PROSITE" id="PS51257">
    <property type="entry name" value="PROKAR_LIPOPROTEIN"/>
    <property type="match status" value="1"/>
</dbReference>
<dbReference type="InterPro" id="IPR042230">
    <property type="entry name" value="CusF_sf"/>
</dbReference>
<proteinExistence type="inferred from homology"/>
<dbReference type="InterPro" id="IPR003782">
    <property type="entry name" value="SCO1/SenC"/>
</dbReference>
<evidence type="ECO:0000313" key="4">
    <source>
        <dbReference type="EMBL" id="GAA5482573.1"/>
    </source>
</evidence>
<evidence type="ECO:0000256" key="1">
    <source>
        <dbReference type="ARBA" id="ARBA00010996"/>
    </source>
</evidence>
<comment type="caution">
    <text evidence="4">The sequence shown here is derived from an EMBL/GenBank/DDBJ whole genome shotgun (WGS) entry which is preliminary data.</text>
</comment>
<comment type="similarity">
    <text evidence="1">Belongs to the SCO1/2 family.</text>
</comment>
<dbReference type="PANTHER" id="PTHR12151">
    <property type="entry name" value="ELECTRON TRANSPORT PROTIN SCO1/SENC FAMILY MEMBER"/>
    <property type="match status" value="1"/>
</dbReference>
<dbReference type="Pfam" id="PF02630">
    <property type="entry name" value="SCO1-SenC"/>
    <property type="match status" value="1"/>
</dbReference>
<gene>
    <name evidence="4" type="ORF">Hsar01_01796</name>
</gene>
<dbReference type="PANTHER" id="PTHR12151:SF25">
    <property type="entry name" value="LINALOOL DEHYDRATASE_ISOMERASE DOMAIN-CONTAINING PROTEIN"/>
    <property type="match status" value="1"/>
</dbReference>
<accession>A0ABP9ULV2</accession>
<evidence type="ECO:0000259" key="3">
    <source>
        <dbReference type="PROSITE" id="PS51352"/>
    </source>
</evidence>
<dbReference type="Proteomes" id="UP001476282">
    <property type="component" value="Unassembled WGS sequence"/>
</dbReference>
<dbReference type="SUPFAM" id="SSF52833">
    <property type="entry name" value="Thioredoxin-like"/>
    <property type="match status" value="1"/>
</dbReference>
<evidence type="ECO:0000313" key="5">
    <source>
        <dbReference type="Proteomes" id="UP001476282"/>
    </source>
</evidence>
<reference evidence="4 5" key="1">
    <citation type="submission" date="2024-02" db="EMBL/GenBank/DDBJ databases">
        <title>Haloferula sargassicola NBRC 104335.</title>
        <authorList>
            <person name="Ichikawa N."/>
            <person name="Katano-Makiyama Y."/>
            <person name="Hidaka K."/>
        </authorList>
    </citation>
    <scope>NUCLEOTIDE SEQUENCE [LARGE SCALE GENOMIC DNA]</scope>
    <source>
        <strain evidence="4 5">NBRC 104335</strain>
    </source>
</reference>
<dbReference type="PROSITE" id="PS51352">
    <property type="entry name" value="THIOREDOXIN_2"/>
    <property type="match status" value="1"/>
</dbReference>
<dbReference type="InterPro" id="IPR021647">
    <property type="entry name" value="CusF_Ec"/>
</dbReference>
<keyword evidence="2" id="KW-0186">Copper</keyword>
<dbReference type="EMBL" id="BAABRI010000008">
    <property type="protein sequence ID" value="GAA5482573.1"/>
    <property type="molecule type" value="Genomic_DNA"/>
</dbReference>
<evidence type="ECO:0000256" key="2">
    <source>
        <dbReference type="ARBA" id="ARBA00023008"/>
    </source>
</evidence>
<dbReference type="RefSeq" id="WP_353566712.1">
    <property type="nucleotide sequence ID" value="NZ_BAABRI010000008.1"/>
</dbReference>
<dbReference type="Gene3D" id="2.40.50.320">
    <property type="entry name" value="Copper binding periplasmic protein CusF"/>
    <property type="match status" value="1"/>
</dbReference>
<dbReference type="InterPro" id="IPR036249">
    <property type="entry name" value="Thioredoxin-like_sf"/>
</dbReference>
<dbReference type="InterPro" id="IPR013766">
    <property type="entry name" value="Thioredoxin_domain"/>
</dbReference>
<sequence length="295" mass="32073">MKLPALTAAIVLPLFAACSRQESADISGAKRFEVRGRVCGVEAADSTLLIQHEDIPGFMPSMTMPFTVGAGEGIDGVKTGDAVEFEFVVGDTESWIRDLRKIDASVLDLPEETAAPKTVADTPRLKEGDKLPEIHLTDQDGEEFCNCAFAGKSVLLTFIFTRCPVPDFCPRMSSQFAELEKAIKRDPALAGRVNLLSISFDPDFDTPEVLANYASFHTKDTAFWRFASGSPEEIDRLTHAFSVYRKTEYGTINHGLCTALVGPGGTIQRIWRGNAWKPAEVLEALGTSPAALSVN</sequence>
<dbReference type="Pfam" id="PF11604">
    <property type="entry name" value="CusF_Ec"/>
    <property type="match status" value="1"/>
</dbReference>
<keyword evidence="5" id="KW-1185">Reference proteome</keyword>
<dbReference type="Gene3D" id="3.40.30.10">
    <property type="entry name" value="Glutaredoxin"/>
    <property type="match status" value="1"/>
</dbReference>
<organism evidence="4 5">
    <name type="scientific">Haloferula sargassicola</name>
    <dbReference type="NCBI Taxonomy" id="490096"/>
    <lineage>
        <taxon>Bacteria</taxon>
        <taxon>Pseudomonadati</taxon>
        <taxon>Verrucomicrobiota</taxon>
        <taxon>Verrucomicrobiia</taxon>
        <taxon>Verrucomicrobiales</taxon>
        <taxon>Verrucomicrobiaceae</taxon>
        <taxon>Haloferula</taxon>
    </lineage>
</organism>
<feature type="domain" description="Thioredoxin" evidence="3">
    <location>
        <begin position="125"/>
        <end position="290"/>
    </location>
</feature>
<name>A0ABP9ULV2_9BACT</name>
<protein>
    <recommendedName>
        <fullName evidence="3">Thioredoxin domain-containing protein</fullName>
    </recommendedName>
</protein>
<dbReference type="CDD" id="cd02968">
    <property type="entry name" value="SCO"/>
    <property type="match status" value="1"/>
</dbReference>